<gene>
    <name evidence="3" type="ORF">Pan216_57580</name>
</gene>
<dbReference type="Pfam" id="PF12773">
    <property type="entry name" value="DZR"/>
    <property type="match status" value="1"/>
</dbReference>
<protein>
    <submittedName>
        <fullName evidence="3">Double zinc ribbon</fullName>
    </submittedName>
</protein>
<sequence length="181" mass="19503">MDRKIDPRHDQIRPVLRLVGPAMMGVGGILIAIGMISFFSAFGGFGPPRFFWCAFLGIPLFGIGSGVTKFAYMGAITRYLSQEISPVGRDTFNYMADGTQDGIRTITSAISQGLASGVDDRRLKAHCPQCSSLQDADANFCSACGAAMPKEKFCASCGAENDPDAKFCDACGQRFESRSFR</sequence>
<evidence type="ECO:0000256" key="1">
    <source>
        <dbReference type="SAM" id="Phobius"/>
    </source>
</evidence>
<accession>A0A518BD08</accession>
<keyword evidence="4" id="KW-1185">Reference proteome</keyword>
<organism evidence="3 4">
    <name type="scientific">Kolteria novifilia</name>
    <dbReference type="NCBI Taxonomy" id="2527975"/>
    <lineage>
        <taxon>Bacteria</taxon>
        <taxon>Pseudomonadati</taxon>
        <taxon>Planctomycetota</taxon>
        <taxon>Planctomycetia</taxon>
        <taxon>Kolteriales</taxon>
        <taxon>Kolteriaceae</taxon>
        <taxon>Kolteria</taxon>
    </lineage>
</organism>
<dbReference type="AlphaFoldDB" id="A0A518BD08"/>
<reference evidence="3 4" key="1">
    <citation type="submission" date="2019-02" db="EMBL/GenBank/DDBJ databases">
        <title>Deep-cultivation of Planctomycetes and their phenomic and genomic characterization uncovers novel biology.</title>
        <authorList>
            <person name="Wiegand S."/>
            <person name="Jogler M."/>
            <person name="Boedeker C."/>
            <person name="Pinto D."/>
            <person name="Vollmers J."/>
            <person name="Rivas-Marin E."/>
            <person name="Kohn T."/>
            <person name="Peeters S.H."/>
            <person name="Heuer A."/>
            <person name="Rast P."/>
            <person name="Oberbeckmann S."/>
            <person name="Bunk B."/>
            <person name="Jeske O."/>
            <person name="Meyerdierks A."/>
            <person name="Storesund J.E."/>
            <person name="Kallscheuer N."/>
            <person name="Luecker S."/>
            <person name="Lage O.M."/>
            <person name="Pohl T."/>
            <person name="Merkel B.J."/>
            <person name="Hornburger P."/>
            <person name="Mueller R.-W."/>
            <person name="Bruemmer F."/>
            <person name="Labrenz M."/>
            <person name="Spormann A.M."/>
            <person name="Op den Camp H."/>
            <person name="Overmann J."/>
            <person name="Amann R."/>
            <person name="Jetten M.S.M."/>
            <person name="Mascher T."/>
            <person name="Medema M.H."/>
            <person name="Devos D.P."/>
            <person name="Kaster A.-K."/>
            <person name="Ovreas L."/>
            <person name="Rohde M."/>
            <person name="Galperin M.Y."/>
            <person name="Jogler C."/>
        </authorList>
    </citation>
    <scope>NUCLEOTIDE SEQUENCE [LARGE SCALE GENOMIC DNA]</scope>
    <source>
        <strain evidence="3 4">Pan216</strain>
    </source>
</reference>
<dbReference type="Proteomes" id="UP000317093">
    <property type="component" value="Chromosome"/>
</dbReference>
<evidence type="ECO:0000313" key="4">
    <source>
        <dbReference type="Proteomes" id="UP000317093"/>
    </source>
</evidence>
<evidence type="ECO:0000259" key="2">
    <source>
        <dbReference type="Pfam" id="PF12773"/>
    </source>
</evidence>
<dbReference type="EMBL" id="CP036279">
    <property type="protein sequence ID" value="QDU64865.1"/>
    <property type="molecule type" value="Genomic_DNA"/>
</dbReference>
<keyword evidence="1" id="KW-1133">Transmembrane helix</keyword>
<feature type="transmembrane region" description="Helical" evidence="1">
    <location>
        <begin position="21"/>
        <end position="43"/>
    </location>
</feature>
<feature type="transmembrane region" description="Helical" evidence="1">
    <location>
        <begin position="49"/>
        <end position="72"/>
    </location>
</feature>
<proteinExistence type="predicted"/>
<dbReference type="OrthoDB" id="9788304at2"/>
<dbReference type="KEGG" id="knv:Pan216_57580"/>
<evidence type="ECO:0000313" key="3">
    <source>
        <dbReference type="EMBL" id="QDU64865.1"/>
    </source>
</evidence>
<feature type="domain" description="DZANK-type" evidence="2">
    <location>
        <begin position="127"/>
        <end position="172"/>
    </location>
</feature>
<name>A0A518BD08_9BACT</name>
<dbReference type="RefSeq" id="WP_145263360.1">
    <property type="nucleotide sequence ID" value="NZ_CP036279.1"/>
</dbReference>
<keyword evidence="1" id="KW-0472">Membrane</keyword>
<keyword evidence="1" id="KW-0812">Transmembrane</keyword>
<dbReference type="InterPro" id="IPR025874">
    <property type="entry name" value="DZR"/>
</dbReference>